<dbReference type="RefSeq" id="WP_024089483.1">
    <property type="nucleotide sequence ID" value="NC_023135.1"/>
</dbReference>
<proteinExistence type="predicted"/>
<dbReference type="Proteomes" id="UP000018780">
    <property type="component" value="Chromosome"/>
</dbReference>
<evidence type="ECO:0000313" key="2">
    <source>
        <dbReference type="Proteomes" id="UP000018780"/>
    </source>
</evidence>
<organism evidence="1 2">
    <name type="scientific">Leisingera methylohalidivorans DSM 14336</name>
    <dbReference type="NCBI Taxonomy" id="999552"/>
    <lineage>
        <taxon>Bacteria</taxon>
        <taxon>Pseudomonadati</taxon>
        <taxon>Pseudomonadota</taxon>
        <taxon>Alphaproteobacteria</taxon>
        <taxon>Rhodobacterales</taxon>
        <taxon>Roseobacteraceae</taxon>
        <taxon>Leisingera</taxon>
    </lineage>
</organism>
<evidence type="ECO:0000313" key="1">
    <source>
        <dbReference type="EMBL" id="AHD02913.1"/>
    </source>
</evidence>
<dbReference type="KEGG" id="lmd:METH_06000"/>
<keyword evidence="2" id="KW-1185">Reference proteome</keyword>
<reference evidence="1 2" key="1">
    <citation type="submission" date="2013-09" db="EMBL/GenBank/DDBJ databases">
        <authorList>
            <consortium name="DOE Joint Genome Institute"/>
            <person name="Klenk H.-P."/>
            <person name="Huntemann M."/>
            <person name="Han J."/>
            <person name="Chen A."/>
            <person name="Kyrpides N."/>
            <person name="Mavromatis K."/>
            <person name="Markowitz V."/>
            <person name="Palaniappan K."/>
            <person name="Ivanova N."/>
            <person name="Schaumberg A."/>
            <person name="Pati A."/>
            <person name="Liolios K."/>
            <person name="Nordberg H.P."/>
            <person name="Cantor M.N."/>
            <person name="Hua S.X."/>
            <person name="Woyke T."/>
        </authorList>
    </citation>
    <scope>NUCLEOTIDE SEQUENCE [LARGE SCALE GENOMIC DNA]</scope>
    <source>
        <strain evidence="1 2">DSM 14336</strain>
    </source>
</reference>
<dbReference type="AlphaFoldDB" id="V9VY94"/>
<protein>
    <submittedName>
        <fullName evidence="1">Uncharacterized protein</fullName>
    </submittedName>
</protein>
<accession>V9VY94</accession>
<name>V9VY94_9RHOB</name>
<dbReference type="PATRIC" id="fig|999552.6.peg.1207"/>
<dbReference type="EMBL" id="CP006773">
    <property type="protein sequence ID" value="AHD02913.1"/>
    <property type="molecule type" value="Genomic_DNA"/>
</dbReference>
<sequence length="43" mass="4635">MDFRKLFLIAVLGGSTAIVLMTQAWADRQTQPAEVSAQAAKSL</sequence>
<dbReference type="HOGENOM" id="CLU_218366_0_0_5"/>
<gene>
    <name evidence="1" type="ORF">METH_06000</name>
</gene>